<evidence type="ECO:0000313" key="3">
    <source>
        <dbReference type="Proteomes" id="UP000694866"/>
    </source>
</evidence>
<feature type="domain" description="DUF4485" evidence="2">
    <location>
        <begin position="7"/>
        <end position="87"/>
    </location>
</feature>
<dbReference type="OrthoDB" id="6623662at2759"/>
<dbReference type="KEGG" id="fas:105265833"/>
<protein>
    <submittedName>
        <fullName evidence="4">Uncharacterized protein isoform X1</fullName>
    </submittedName>
</protein>
<name>A0A9R1T2U0_9HYME</name>
<dbReference type="Pfam" id="PF14846">
    <property type="entry name" value="DUF4485"/>
    <property type="match status" value="1"/>
</dbReference>
<dbReference type="InterPro" id="IPR027831">
    <property type="entry name" value="DUF4485"/>
</dbReference>
<reference evidence="4" key="1">
    <citation type="submission" date="2025-08" db="UniProtKB">
        <authorList>
            <consortium name="RefSeq"/>
        </authorList>
    </citation>
    <scope>IDENTIFICATION</scope>
    <source>
        <strain evidence="4">USDA-PBARC FA_bdor</strain>
        <tissue evidence="4">Whole organism</tissue>
    </source>
</reference>
<feature type="region of interest" description="Disordered" evidence="1">
    <location>
        <begin position="77"/>
        <end position="96"/>
    </location>
</feature>
<evidence type="ECO:0000259" key="2">
    <source>
        <dbReference type="Pfam" id="PF14846"/>
    </source>
</evidence>
<dbReference type="Proteomes" id="UP000694866">
    <property type="component" value="Unplaced"/>
</dbReference>
<evidence type="ECO:0000313" key="4">
    <source>
        <dbReference type="RefSeq" id="XP_011301877.1"/>
    </source>
</evidence>
<gene>
    <name evidence="4" type="primary">LOC105265833</name>
</gene>
<proteinExistence type="predicted"/>
<sequence>MDVEKCLDKDYLDFISRSHEYYSKLLDDEARNLCENWLVKILGQKVDGVRDKRNRNIFMMHLLTQMQSGELTGIFSNPPGEGDLPSSKKLFDNSNDDDEERAEAVIADDIKELSDERSADARTFYAFRHLPDNQGMYGFISLTLDPTDDIDYEINPCTVDQSRLAHAKAMRNFQAGNIFTCSEPSERQMEDFYLNNVEQRISGDVSRMFEDLQAASEPKCLKKAQDQSFLDDALKQIDREIKGEARGDHKLVKFLSSRLGEDLKRDPRMKHIVDLPDQQRHLRILEILRQKLVLRKQEKKQRKLLTKMEERMMKDWGCSCKEDEKSNRMWTLAVTRPLKESVMRKLQENYPPEIIPVFLELLSNDRQVILENGLQRQQDLIESMRVEGYRDIQVHKAAYNNARDSYREWNEILSNVQEVMFKAGTEDREKNDDDSPDGSENLVIDMMAQMKETEQLIADEARRGDDMTSKIYEINSWTFSTDRDKGKDWSWEVKLEVEKLKNSVSEYQSVIQRQNQRIKYLKSELKSKST</sequence>
<dbReference type="RefSeq" id="XP_011301877.1">
    <property type="nucleotide sequence ID" value="XM_011303575.1"/>
</dbReference>
<dbReference type="GeneID" id="105265833"/>
<accession>A0A9R1T2U0</accession>
<dbReference type="AlphaFoldDB" id="A0A9R1T2U0"/>
<organism evidence="3 4">
    <name type="scientific">Fopius arisanus</name>
    <dbReference type="NCBI Taxonomy" id="64838"/>
    <lineage>
        <taxon>Eukaryota</taxon>
        <taxon>Metazoa</taxon>
        <taxon>Ecdysozoa</taxon>
        <taxon>Arthropoda</taxon>
        <taxon>Hexapoda</taxon>
        <taxon>Insecta</taxon>
        <taxon>Pterygota</taxon>
        <taxon>Neoptera</taxon>
        <taxon>Endopterygota</taxon>
        <taxon>Hymenoptera</taxon>
        <taxon>Apocrita</taxon>
        <taxon>Ichneumonoidea</taxon>
        <taxon>Braconidae</taxon>
        <taxon>Opiinae</taxon>
        <taxon>Fopius</taxon>
    </lineage>
</organism>
<evidence type="ECO:0000256" key="1">
    <source>
        <dbReference type="SAM" id="MobiDB-lite"/>
    </source>
</evidence>
<keyword evidence="3" id="KW-1185">Reference proteome</keyword>